<organism evidence="1 2">
    <name type="scientific">Naganishia friedmannii</name>
    <dbReference type="NCBI Taxonomy" id="89922"/>
    <lineage>
        <taxon>Eukaryota</taxon>
        <taxon>Fungi</taxon>
        <taxon>Dikarya</taxon>
        <taxon>Basidiomycota</taxon>
        <taxon>Agaricomycotina</taxon>
        <taxon>Tremellomycetes</taxon>
        <taxon>Filobasidiales</taxon>
        <taxon>Filobasidiaceae</taxon>
        <taxon>Naganishia</taxon>
    </lineage>
</organism>
<gene>
    <name evidence="1" type="ORF">QFC21_004291</name>
</gene>
<dbReference type="Proteomes" id="UP001227268">
    <property type="component" value="Unassembled WGS sequence"/>
</dbReference>
<sequence>MGFLKSLSKSIKKSAPPQSSVTEVGEVSEFGIIDAKTSVQEHAGIKRPSGQGDIARRGRRRSSEKQVMPGHGMSARDPTASVNIHFSVRMKDCRTLTEFEFVQYQTVKLVPYPATPSSIHSAQQPESNDAQGTSRASLRLGPHSSDNNLSSPVSSFSALRTMGHSVLPRGIIVTPSSPIKPVTRRDEPSSSNSAYSRSPGTYTIEDFGQSSVGSLRKDPNISSRIILDRNDSSGTAYDLGIGQPSKARRPPFFSESSTQSYSRSGLLTPEPLVSAGLTGHRSASLPIDTHPTTLPLSSPAGPSSPRFLFADDTWSDSERRGQNSTDKKVIRKTRSFSDVLSRNRKSRSDNKDSSTPQPIITWGADRKLRVVETLDTVSPPSTSQTSSPKKKSSSILRTAVDFFQFRNSRSRANSNSENEVPLSISPGDRDGLDLVFNGKERLVGSDAGFTASMSPLPIPSDSSETGNLGEEPKLRLPSHCLDDDVSVLGSWNSASLPRGRTGDSSAVNTASPSPISQFPVLSMAEESLTVDTLLLPRAKVCGSIDSPFKRPLLNSRAQSTKSLSQNTSTSPGADGKFSFWHGSRPLSEAPISRSTTIRAVRSSSSQRSSDVVTTSLSSSLRNSRQNSVDDFAAGGSEPMSILRPHMSARTPTAQVVGSPTVSFVGGTPRMSISSTTSDAESGKGLSRPRGYTSVSQDNIHNALSLPSVNIKSSRPRSSTLFSTTPGWLTTGTLNSPEKKRTSVMRRLSAGLIGNLDEHKRIPLQTPARDSDASAPEYSSSGDPVLPIAPDLPREAPGRQPEASIEEWMAQLSQILPRSSLASFLASKQTPDFQGGLHSLLKGFHFDNLPLDIALRRFLLEMALPREAQQIDRVLEAFAQRYNACHPGLFRDPDHAYVLAFSLIMLHTDVYNRHNKQKMTKAEYVRNTRLDGVAPAVLETFHENTCYAEFTFADRVNSDMDRHTVSRPRNNRRSTLFFTTKASNDALTTSLDGYGFQAAVIAGNVAHLQVPSSKWIPKNDPMSYIGSWTTIDEDWVERRFIKAPAIEVVKPATSSTMTSRGRRIYVDNNQHQLLVHEISPVVLRLKVVKDSIWALALVEQIDRLEHDYVFAPGTLLLPTFTDFKPDEVIGLAGSAAIFDRSYTKNENTFRLAMPHGLEYVLQASDESEMNEWVTLINWSAASKTLNIPTTSTNSFASSPRSSQVNENQNDASVINETREESALSGNTLSERNSPFIGMLSLNSANKDYDERYTSLTSKINEELRIARNLELLAILSQGSKEHIESLFQLMAENIRRWRAELAKLKSIHIRQHTPPGSGTNLHKMQGDRNRSWTTMPEGNCEKTQTCNNI</sequence>
<name>A0ACC2VHV0_9TREE</name>
<evidence type="ECO:0000313" key="2">
    <source>
        <dbReference type="Proteomes" id="UP001227268"/>
    </source>
</evidence>
<reference evidence="1" key="1">
    <citation type="submission" date="2023-04" db="EMBL/GenBank/DDBJ databases">
        <title>Draft Genome sequencing of Naganishia species isolated from polar environments using Oxford Nanopore Technology.</title>
        <authorList>
            <person name="Leo P."/>
            <person name="Venkateswaran K."/>
        </authorList>
    </citation>
    <scope>NUCLEOTIDE SEQUENCE</scope>
    <source>
        <strain evidence="1">MNA-CCFEE 5423</strain>
    </source>
</reference>
<evidence type="ECO:0000313" key="1">
    <source>
        <dbReference type="EMBL" id="KAJ9098643.1"/>
    </source>
</evidence>
<accession>A0ACC2VHV0</accession>
<protein>
    <submittedName>
        <fullName evidence="1">Uncharacterized protein</fullName>
    </submittedName>
</protein>
<dbReference type="EMBL" id="JASBWT010000014">
    <property type="protein sequence ID" value="KAJ9098643.1"/>
    <property type="molecule type" value="Genomic_DNA"/>
</dbReference>
<proteinExistence type="predicted"/>
<comment type="caution">
    <text evidence="1">The sequence shown here is derived from an EMBL/GenBank/DDBJ whole genome shotgun (WGS) entry which is preliminary data.</text>
</comment>
<keyword evidence="2" id="KW-1185">Reference proteome</keyword>